<evidence type="ECO:0000256" key="6">
    <source>
        <dbReference type="ARBA" id="ARBA00022525"/>
    </source>
</evidence>
<dbReference type="InterPro" id="IPR050288">
    <property type="entry name" value="Cellulose_deg_GH3"/>
</dbReference>
<protein>
    <recommendedName>
        <fullName evidence="15">Probable beta-glucosidase G</fullName>
        <ecNumber evidence="5">3.2.1.21</ecNumber>
    </recommendedName>
    <alternativeName>
        <fullName evidence="16">Beta-D-glucoside glucohydrolase G</fullName>
    </alternativeName>
    <alternativeName>
        <fullName evidence="17">Cellobiase G</fullName>
    </alternativeName>
    <alternativeName>
        <fullName evidence="18">Gentiobiase G</fullName>
    </alternativeName>
</protein>
<evidence type="ECO:0000256" key="11">
    <source>
        <dbReference type="ARBA" id="ARBA00023277"/>
    </source>
</evidence>
<dbReference type="InterPro" id="IPR036962">
    <property type="entry name" value="Glyco_hydro_3_N_sf"/>
</dbReference>
<dbReference type="FunFam" id="3.20.20.300:FF:000002">
    <property type="entry name" value="Probable beta-glucosidase"/>
    <property type="match status" value="1"/>
</dbReference>
<dbReference type="Gene3D" id="2.60.40.10">
    <property type="entry name" value="Immunoglobulins"/>
    <property type="match status" value="1"/>
</dbReference>
<dbReference type="InterPro" id="IPR001764">
    <property type="entry name" value="Glyco_hydro_3_N"/>
</dbReference>
<evidence type="ECO:0000256" key="18">
    <source>
        <dbReference type="ARBA" id="ARBA00041808"/>
    </source>
</evidence>
<dbReference type="EMBL" id="ML732199">
    <property type="protein sequence ID" value="KAB8075078.1"/>
    <property type="molecule type" value="Genomic_DNA"/>
</dbReference>
<evidence type="ECO:0000313" key="21">
    <source>
        <dbReference type="EMBL" id="KAB8075078.1"/>
    </source>
</evidence>
<keyword evidence="10" id="KW-0325">Glycoprotein</keyword>
<comment type="catalytic activity">
    <reaction evidence="1">
        <text>Hydrolysis of terminal, non-reducing beta-D-glucosyl residues with release of beta-D-glucose.</text>
        <dbReference type="EC" id="3.2.1.21"/>
    </reaction>
</comment>
<keyword evidence="9" id="KW-0136">Cellulose degradation</keyword>
<dbReference type="GO" id="GO:0030245">
    <property type="term" value="P:cellulose catabolic process"/>
    <property type="evidence" value="ECO:0007669"/>
    <property type="project" value="UniProtKB-KW"/>
</dbReference>
<reference evidence="21 22" key="1">
    <citation type="submission" date="2019-04" db="EMBL/GenBank/DDBJ databases">
        <title>Friends and foes A comparative genomics study of 23 Aspergillus species from section Flavi.</title>
        <authorList>
            <consortium name="DOE Joint Genome Institute"/>
            <person name="Kjaerbolling I."/>
            <person name="Vesth T."/>
            <person name="Frisvad J.C."/>
            <person name="Nybo J.L."/>
            <person name="Theobald S."/>
            <person name="Kildgaard S."/>
            <person name="Isbrandt T."/>
            <person name="Kuo A."/>
            <person name="Sato A."/>
            <person name="Lyhne E.K."/>
            <person name="Kogle M.E."/>
            <person name="Wiebenga A."/>
            <person name="Kun R.S."/>
            <person name="Lubbers R.J."/>
            <person name="Makela M.R."/>
            <person name="Barry K."/>
            <person name="Chovatia M."/>
            <person name="Clum A."/>
            <person name="Daum C."/>
            <person name="Haridas S."/>
            <person name="He G."/>
            <person name="LaButti K."/>
            <person name="Lipzen A."/>
            <person name="Mondo S."/>
            <person name="Riley R."/>
            <person name="Salamov A."/>
            <person name="Simmons B.A."/>
            <person name="Magnuson J.K."/>
            <person name="Henrissat B."/>
            <person name="Mortensen U.H."/>
            <person name="Larsen T.O."/>
            <person name="Devries R.P."/>
            <person name="Grigoriev I.V."/>
            <person name="Machida M."/>
            <person name="Baker S.E."/>
            <person name="Andersen M.R."/>
        </authorList>
    </citation>
    <scope>NUCLEOTIDE SEQUENCE [LARGE SCALE GENOMIC DNA]</scope>
    <source>
        <strain evidence="21 22">CBS 151.66</strain>
    </source>
</reference>
<comment type="function">
    <text evidence="14">Beta-glucosidases are one of a number of cellulolytic enzymes involved in the degradation of cellulosic biomass. Catalyzes the last step releasing glucose from the inhibitory cellobiose.</text>
</comment>
<dbReference type="InterPro" id="IPR002772">
    <property type="entry name" value="Glyco_hydro_3_C"/>
</dbReference>
<dbReference type="InterPro" id="IPR013783">
    <property type="entry name" value="Ig-like_fold"/>
</dbReference>
<evidence type="ECO:0000256" key="16">
    <source>
        <dbReference type="ARBA" id="ARBA00041276"/>
    </source>
</evidence>
<dbReference type="GO" id="GO:0005576">
    <property type="term" value="C:extracellular region"/>
    <property type="evidence" value="ECO:0007669"/>
    <property type="project" value="UniProtKB-SubCell"/>
</dbReference>
<dbReference type="InterPro" id="IPR026891">
    <property type="entry name" value="Fn3-like"/>
</dbReference>
<feature type="domain" description="Fibronectin type III-like" evidence="20">
    <location>
        <begin position="703"/>
        <end position="775"/>
    </location>
</feature>
<evidence type="ECO:0000256" key="13">
    <source>
        <dbReference type="ARBA" id="ARBA00023326"/>
    </source>
</evidence>
<feature type="signal peptide" evidence="19">
    <location>
        <begin position="1"/>
        <end position="23"/>
    </location>
</feature>
<keyword evidence="13" id="KW-0624">Polysaccharide degradation</keyword>
<accession>A0A5N5X2Q0</accession>
<evidence type="ECO:0000313" key="22">
    <source>
        <dbReference type="Proteomes" id="UP000326565"/>
    </source>
</evidence>
<name>A0A5N5X2Q0_9EURO</name>
<sequence length="787" mass="84279">MYRHLLTALSAILLPITANSVHSEGTNSGQFSHSSINTTQWLAAHAKANSWIAGMTVTEKAFIVTGTFSGTCIEDIAPIESIGFPGICLQDGPAGIRLADLASVFPAGVTTAATWDKELMYQRGSAMASEFRAKGAHVLLGPTGGALGRSPWGGRNWEGFSPDPYLTGIAMDYTIRAIQDMGVQATAKHLIGNEQETMRKPTIVNGKMVDAVSSNIDDRTLHELYLWPFADAIHAGVASVMCGYNRVNGSYSCENAHLMNKILKDELGFQGYVVSDFLATPPGIEPIKAGLDMNQPGPASLLPLIDSYWGKQLVAAVGNGTLAEARLDDMVRRVLTPYLYLGQDNDYPPIDPSSGPLLYNSFGYPIPNGFTPAGRDVRGNHSILIRNIAAAGTVLLKNENSILPLNQSLTNIGVFGNDAADPTIGLLYPETSGAEIGTIIVGGGSGGGRPSYIVSPLDAVKAYAQEIGARVQYVTNNTAIVTGRLTGLYPWPEICLMFLKSWVSEGVDRTTLIPDDDSTNAVNRVASLCPGKTVVITHSGGPYIMPWATNPNVSAIIAAHYPGQESGNSIIDILTGKVNPSGKLPYSIAAEEEDYNTPIVNITGSEAENSSAWQSDFTEGLFIDYRHFDQKAITPLYEFGFGLSYTTFDLASDLTISSPKSKIPSRPPATNVTLALGGNPNLWKTLLECSVEVSNTGHLVGATVVQLYISLPQDNVPAGTPVRVLRGFEKVDLAPGETRQVSFALTRRDLSYWDVVAQEWKIPSGEITISAGFSSRDRRVSSTVSLV</sequence>
<dbReference type="Proteomes" id="UP000326565">
    <property type="component" value="Unassembled WGS sequence"/>
</dbReference>
<keyword evidence="22" id="KW-1185">Reference proteome</keyword>
<evidence type="ECO:0000256" key="4">
    <source>
        <dbReference type="ARBA" id="ARBA00005336"/>
    </source>
</evidence>
<dbReference type="SUPFAM" id="SSF51445">
    <property type="entry name" value="(Trans)glycosidases"/>
    <property type="match status" value="1"/>
</dbReference>
<dbReference type="Pfam" id="PF14310">
    <property type="entry name" value="Fn3-like"/>
    <property type="match status" value="1"/>
</dbReference>
<dbReference type="PANTHER" id="PTHR42715:SF12">
    <property type="entry name" value="BETA-GLUCOSIDASE G-RELATED"/>
    <property type="match status" value="1"/>
</dbReference>
<comment type="similarity">
    <text evidence="4">Belongs to the glycosyl hydrolase 3 family.</text>
</comment>
<dbReference type="Pfam" id="PF00933">
    <property type="entry name" value="Glyco_hydro_3"/>
    <property type="match status" value="1"/>
</dbReference>
<keyword evidence="7 19" id="KW-0732">Signal</keyword>
<dbReference type="InterPro" id="IPR017853">
    <property type="entry name" value="GH"/>
</dbReference>
<evidence type="ECO:0000256" key="17">
    <source>
        <dbReference type="ARBA" id="ARBA00041601"/>
    </source>
</evidence>
<evidence type="ECO:0000256" key="8">
    <source>
        <dbReference type="ARBA" id="ARBA00022801"/>
    </source>
</evidence>
<evidence type="ECO:0000256" key="14">
    <source>
        <dbReference type="ARBA" id="ARBA00024983"/>
    </source>
</evidence>
<evidence type="ECO:0000256" key="1">
    <source>
        <dbReference type="ARBA" id="ARBA00000448"/>
    </source>
</evidence>
<dbReference type="SUPFAM" id="SSF52279">
    <property type="entry name" value="Beta-D-glucan exohydrolase, C-terminal domain"/>
    <property type="match status" value="1"/>
</dbReference>
<feature type="chain" id="PRO_5024969571" description="Probable beta-glucosidase G" evidence="19">
    <location>
        <begin position="24"/>
        <end position="787"/>
    </location>
</feature>
<dbReference type="EC" id="3.2.1.21" evidence="5"/>
<dbReference type="AlphaFoldDB" id="A0A5N5X2Q0"/>
<dbReference type="PANTHER" id="PTHR42715">
    <property type="entry name" value="BETA-GLUCOSIDASE"/>
    <property type="match status" value="1"/>
</dbReference>
<dbReference type="Gene3D" id="3.40.50.1700">
    <property type="entry name" value="Glycoside hydrolase family 3 C-terminal domain"/>
    <property type="match status" value="1"/>
</dbReference>
<proteinExistence type="inferred from homology"/>
<comment type="subcellular location">
    <subcellularLocation>
        <location evidence="2">Secreted</location>
    </subcellularLocation>
</comment>
<evidence type="ECO:0000256" key="3">
    <source>
        <dbReference type="ARBA" id="ARBA00004987"/>
    </source>
</evidence>
<gene>
    <name evidence="21" type="ORF">BDV29DRAFT_112848</name>
</gene>
<evidence type="ECO:0000259" key="20">
    <source>
        <dbReference type="SMART" id="SM01217"/>
    </source>
</evidence>
<keyword evidence="12" id="KW-0326">Glycosidase</keyword>
<organism evidence="21 22">
    <name type="scientific">Aspergillus leporis</name>
    <dbReference type="NCBI Taxonomy" id="41062"/>
    <lineage>
        <taxon>Eukaryota</taxon>
        <taxon>Fungi</taxon>
        <taxon>Dikarya</taxon>
        <taxon>Ascomycota</taxon>
        <taxon>Pezizomycotina</taxon>
        <taxon>Eurotiomycetes</taxon>
        <taxon>Eurotiomycetidae</taxon>
        <taxon>Eurotiales</taxon>
        <taxon>Aspergillaceae</taxon>
        <taxon>Aspergillus</taxon>
        <taxon>Aspergillus subgen. Circumdati</taxon>
    </lineage>
</organism>
<evidence type="ECO:0000256" key="5">
    <source>
        <dbReference type="ARBA" id="ARBA00012744"/>
    </source>
</evidence>
<keyword evidence="6" id="KW-0964">Secreted</keyword>
<dbReference type="GO" id="GO:0008422">
    <property type="term" value="F:beta-glucosidase activity"/>
    <property type="evidence" value="ECO:0007669"/>
    <property type="project" value="UniProtKB-EC"/>
</dbReference>
<dbReference type="SMART" id="SM01217">
    <property type="entry name" value="Fn3_like"/>
    <property type="match status" value="1"/>
</dbReference>
<evidence type="ECO:0000256" key="12">
    <source>
        <dbReference type="ARBA" id="ARBA00023295"/>
    </source>
</evidence>
<evidence type="ECO:0000256" key="9">
    <source>
        <dbReference type="ARBA" id="ARBA00023001"/>
    </source>
</evidence>
<dbReference type="PRINTS" id="PR00133">
    <property type="entry name" value="GLHYDRLASE3"/>
</dbReference>
<evidence type="ECO:0000256" key="2">
    <source>
        <dbReference type="ARBA" id="ARBA00004613"/>
    </source>
</evidence>
<evidence type="ECO:0000256" key="19">
    <source>
        <dbReference type="SAM" id="SignalP"/>
    </source>
</evidence>
<keyword evidence="8 21" id="KW-0378">Hydrolase</keyword>
<evidence type="ECO:0000256" key="10">
    <source>
        <dbReference type="ARBA" id="ARBA00023180"/>
    </source>
</evidence>
<dbReference type="Pfam" id="PF01915">
    <property type="entry name" value="Glyco_hydro_3_C"/>
    <property type="match status" value="1"/>
</dbReference>
<comment type="pathway">
    <text evidence="3">Glycan metabolism; cellulose degradation.</text>
</comment>
<dbReference type="OrthoDB" id="416222at2759"/>
<dbReference type="Gene3D" id="3.20.20.300">
    <property type="entry name" value="Glycoside hydrolase, family 3, N-terminal domain"/>
    <property type="match status" value="1"/>
</dbReference>
<evidence type="ECO:0000256" key="15">
    <source>
        <dbReference type="ARBA" id="ARBA00039579"/>
    </source>
</evidence>
<keyword evidence="11" id="KW-0119">Carbohydrate metabolism</keyword>
<dbReference type="InterPro" id="IPR036881">
    <property type="entry name" value="Glyco_hydro_3_C_sf"/>
</dbReference>
<evidence type="ECO:0000256" key="7">
    <source>
        <dbReference type="ARBA" id="ARBA00022729"/>
    </source>
</evidence>